<dbReference type="Gene3D" id="4.10.240.10">
    <property type="entry name" value="Zn(2)-C6 fungal-type DNA-binding domain"/>
    <property type="match status" value="1"/>
</dbReference>
<evidence type="ECO:0000256" key="2">
    <source>
        <dbReference type="ARBA" id="ARBA00022833"/>
    </source>
</evidence>
<evidence type="ECO:0000313" key="8">
    <source>
        <dbReference type="EMBL" id="KAJ5590298.1"/>
    </source>
</evidence>
<protein>
    <recommendedName>
        <fullName evidence="7">Zn(2)-C6 fungal-type domain-containing protein</fullName>
    </recommendedName>
</protein>
<keyword evidence="1" id="KW-0479">Metal-binding</keyword>
<keyword evidence="4" id="KW-0238">DNA-binding</keyword>
<dbReference type="SUPFAM" id="SSF57701">
    <property type="entry name" value="Zn2/Cys6 DNA-binding domain"/>
    <property type="match status" value="1"/>
</dbReference>
<comment type="caution">
    <text evidence="8">The sequence shown here is derived from an EMBL/GenBank/DDBJ whole genome shotgun (WGS) entry which is preliminary data.</text>
</comment>
<dbReference type="GO" id="GO:0008270">
    <property type="term" value="F:zinc ion binding"/>
    <property type="evidence" value="ECO:0007669"/>
    <property type="project" value="InterPro"/>
</dbReference>
<evidence type="ECO:0000256" key="3">
    <source>
        <dbReference type="ARBA" id="ARBA00023015"/>
    </source>
</evidence>
<dbReference type="InterPro" id="IPR052360">
    <property type="entry name" value="Transcr_Regulatory_Proteins"/>
</dbReference>
<dbReference type="InterPro" id="IPR036864">
    <property type="entry name" value="Zn2-C6_fun-type_DNA-bd_sf"/>
</dbReference>
<dbReference type="EMBL" id="JAQJAC010000003">
    <property type="protein sequence ID" value="KAJ5590298.1"/>
    <property type="molecule type" value="Genomic_DNA"/>
</dbReference>
<evidence type="ECO:0000313" key="9">
    <source>
        <dbReference type="Proteomes" id="UP001216150"/>
    </source>
</evidence>
<evidence type="ECO:0000256" key="5">
    <source>
        <dbReference type="ARBA" id="ARBA00023163"/>
    </source>
</evidence>
<dbReference type="GO" id="GO:0003677">
    <property type="term" value="F:DNA binding"/>
    <property type="evidence" value="ECO:0007669"/>
    <property type="project" value="UniProtKB-KW"/>
</dbReference>
<evidence type="ECO:0000256" key="1">
    <source>
        <dbReference type="ARBA" id="ARBA00022723"/>
    </source>
</evidence>
<dbReference type="PANTHER" id="PTHR36206">
    <property type="entry name" value="ASPERCRYPTIN BIOSYNTHESIS CLUSTER-SPECIFIC TRANSCRIPTION REGULATOR ATNN-RELATED"/>
    <property type="match status" value="1"/>
</dbReference>
<dbReference type="PANTHER" id="PTHR36206:SF4">
    <property type="entry name" value="HYPOTHETICAL CONSERVED PROTEIN (EUROFUNG)-RELATED"/>
    <property type="match status" value="1"/>
</dbReference>
<keyword evidence="5" id="KW-0804">Transcription</keyword>
<gene>
    <name evidence="8" type="ORF">N7450_004270</name>
</gene>
<sequence length="535" mass="61451">MQRYRRAGKPRSKKGCITCKIRHVKCGEEKPECKQCTGSGRKCDGYSDASQRELHENIKKPSSAHPIPRSSSNVSSDSCLVLIPGTRQERQYLQFFCDEAINALSGYFPSELWNRLLPQKSHHHPILRHAAAAVGAAYEQRTLRDSTGQTVNEGFALQQYNKAIQNFRGQVVSPNGYDNNVILLTCALFSCLEMLRSNQNGAMDHIQGGVQILMSKLRSAPVQSSKPVSARGTFDRDLFQFFYRMDLQTSLSGRNLHFLEIPEEDKTAPTFFSHGNLVFEDITHARDCITGLKLRALSIVRKIGFILARPHTEPPSPEDGAKQQRLIEDFQKWHKSFEVMMKKPPKTIGIRDPRAPLALLIEYHVSYFWLCKCNAKYETEYDEHMSNYTKIIESAEEIIELTKTLSKPSSIPRRFFMEAPITPSLYWTAYKCRDPLLRRRAIKAILNFPACQGGWENRRHAASATRIMEIEEGPVWHLPIEERFVKNEWRVIEPLQRPSDAQINQGTHLLLLLKPFGPDGSFVERWEYVEWWNEI</sequence>
<dbReference type="PROSITE" id="PS50048">
    <property type="entry name" value="ZN2_CY6_FUNGAL_2"/>
    <property type="match status" value="1"/>
</dbReference>
<evidence type="ECO:0000256" key="4">
    <source>
        <dbReference type="ARBA" id="ARBA00023125"/>
    </source>
</evidence>
<dbReference type="GO" id="GO:0000981">
    <property type="term" value="F:DNA-binding transcription factor activity, RNA polymerase II-specific"/>
    <property type="evidence" value="ECO:0007669"/>
    <property type="project" value="InterPro"/>
</dbReference>
<proteinExistence type="predicted"/>
<dbReference type="PROSITE" id="PS00463">
    <property type="entry name" value="ZN2_CY6_FUNGAL_1"/>
    <property type="match status" value="1"/>
</dbReference>
<dbReference type="Pfam" id="PF00172">
    <property type="entry name" value="Zn_clus"/>
    <property type="match status" value="1"/>
</dbReference>
<evidence type="ECO:0000259" key="7">
    <source>
        <dbReference type="PROSITE" id="PS50048"/>
    </source>
</evidence>
<name>A0AAD6DPQ3_9EURO</name>
<dbReference type="SMART" id="SM00066">
    <property type="entry name" value="GAL4"/>
    <property type="match status" value="1"/>
</dbReference>
<keyword evidence="3" id="KW-0805">Transcription regulation</keyword>
<dbReference type="Proteomes" id="UP001216150">
    <property type="component" value="Unassembled WGS sequence"/>
</dbReference>
<dbReference type="InterPro" id="IPR001138">
    <property type="entry name" value="Zn2Cys6_DnaBD"/>
</dbReference>
<reference evidence="8 9" key="1">
    <citation type="journal article" date="2023" name="IMA Fungus">
        <title>Comparative genomic study of the Penicillium genus elucidates a diverse pangenome and 15 lateral gene transfer events.</title>
        <authorList>
            <person name="Petersen C."/>
            <person name="Sorensen T."/>
            <person name="Nielsen M.R."/>
            <person name="Sondergaard T.E."/>
            <person name="Sorensen J.L."/>
            <person name="Fitzpatrick D.A."/>
            <person name="Frisvad J.C."/>
            <person name="Nielsen K.L."/>
        </authorList>
    </citation>
    <scope>NUCLEOTIDE SEQUENCE [LARGE SCALE GENOMIC DNA]</scope>
    <source>
        <strain evidence="8 9">IBT 29057</strain>
    </source>
</reference>
<organism evidence="8 9">
    <name type="scientific">Penicillium hetheringtonii</name>
    <dbReference type="NCBI Taxonomy" id="911720"/>
    <lineage>
        <taxon>Eukaryota</taxon>
        <taxon>Fungi</taxon>
        <taxon>Dikarya</taxon>
        <taxon>Ascomycota</taxon>
        <taxon>Pezizomycotina</taxon>
        <taxon>Eurotiomycetes</taxon>
        <taxon>Eurotiomycetidae</taxon>
        <taxon>Eurotiales</taxon>
        <taxon>Aspergillaceae</taxon>
        <taxon>Penicillium</taxon>
    </lineage>
</organism>
<keyword evidence="6" id="KW-0539">Nucleus</keyword>
<keyword evidence="2" id="KW-0862">Zinc</keyword>
<feature type="domain" description="Zn(2)-C6 fungal-type" evidence="7">
    <location>
        <begin position="15"/>
        <end position="43"/>
    </location>
</feature>
<keyword evidence="9" id="KW-1185">Reference proteome</keyword>
<dbReference type="AlphaFoldDB" id="A0AAD6DPQ3"/>
<accession>A0AAD6DPQ3</accession>
<evidence type="ECO:0000256" key="6">
    <source>
        <dbReference type="ARBA" id="ARBA00023242"/>
    </source>
</evidence>